<accession>A0A4Q9LW85</accession>
<reference evidence="2 3" key="1">
    <citation type="submission" date="2017-12" db="EMBL/GenBank/DDBJ databases">
        <authorList>
            <person name="Pombert J.-F."/>
            <person name="Haag K.L."/>
            <person name="Ebert D."/>
        </authorList>
    </citation>
    <scope>NUCLEOTIDE SEQUENCE [LARGE SCALE GENOMIC DNA]</scope>
    <source>
        <strain evidence="2">IL-G-3</strain>
    </source>
</reference>
<dbReference type="Proteomes" id="UP000292282">
    <property type="component" value="Unassembled WGS sequence"/>
</dbReference>
<feature type="transmembrane region" description="Helical" evidence="1">
    <location>
        <begin position="44"/>
        <end position="66"/>
    </location>
</feature>
<name>A0A4Q9LW85_9MICR</name>
<dbReference type="AlphaFoldDB" id="A0A4Q9LW85"/>
<gene>
    <name evidence="2" type="ORF">CWI38_0962p0040</name>
</gene>
<evidence type="ECO:0000256" key="1">
    <source>
        <dbReference type="SAM" id="Phobius"/>
    </source>
</evidence>
<feature type="non-terminal residue" evidence="2">
    <location>
        <position position="75"/>
    </location>
</feature>
<evidence type="ECO:0000313" key="3">
    <source>
        <dbReference type="Proteomes" id="UP000292282"/>
    </source>
</evidence>
<dbReference type="EMBL" id="PITK01000962">
    <property type="protein sequence ID" value="TBU11965.1"/>
    <property type="molecule type" value="Genomic_DNA"/>
</dbReference>
<keyword evidence="3" id="KW-1185">Reference proteome</keyword>
<keyword evidence="1" id="KW-0812">Transmembrane</keyword>
<dbReference type="VEuPathDB" id="MicrosporidiaDB:CWI38_0962p0040"/>
<comment type="caution">
    <text evidence="2">The sequence shown here is derived from an EMBL/GenBank/DDBJ whole genome shotgun (WGS) entry which is preliminary data.</text>
</comment>
<organism evidence="2 3">
    <name type="scientific">Hamiltosporidium tvaerminnensis</name>
    <dbReference type="NCBI Taxonomy" id="1176355"/>
    <lineage>
        <taxon>Eukaryota</taxon>
        <taxon>Fungi</taxon>
        <taxon>Fungi incertae sedis</taxon>
        <taxon>Microsporidia</taxon>
        <taxon>Dubosqiidae</taxon>
        <taxon>Hamiltosporidium</taxon>
    </lineage>
</organism>
<evidence type="ECO:0000313" key="2">
    <source>
        <dbReference type="EMBL" id="TBU11965.1"/>
    </source>
</evidence>
<keyword evidence="1" id="KW-1133">Transmembrane helix</keyword>
<protein>
    <submittedName>
        <fullName evidence="2">Uncharacterized protein</fullName>
    </submittedName>
</protein>
<keyword evidence="1" id="KW-0472">Membrane</keyword>
<proteinExistence type="predicted"/>
<sequence length="75" mass="9368">MHRRKRNLSEVYEKQMFTYEIQENNTPLKYKTSNIITNTIKFSIIYIIFMSYYILLIYLVCSLFEFKRFFTFIIR</sequence>